<dbReference type="Proteomes" id="UP000685013">
    <property type="component" value="Chromosome 7"/>
</dbReference>
<sequence length="71" mass="7122">MAISGTSTVFYVVVFAIVAVFSAVASAQESPVPTPAPAPVLDRGAAALPAAASMALLFASFFLSLPALLKL</sequence>
<evidence type="ECO:0000256" key="2">
    <source>
        <dbReference type="SAM" id="SignalP"/>
    </source>
</evidence>
<feature type="non-terminal residue" evidence="3">
    <location>
        <position position="1"/>
    </location>
</feature>
<feature type="chain" id="PRO_5043675262" evidence="2">
    <location>
        <begin position="28"/>
        <end position="71"/>
    </location>
</feature>
<keyword evidence="1" id="KW-1133">Transmembrane helix</keyword>
<keyword evidence="2" id="KW-0732">Signal</keyword>
<reference evidence="3 4" key="1">
    <citation type="journal article" date="2021" name="Hortic Res">
        <title>The domestication of Cucurbita argyrosperma as revealed by the genome of its wild relative.</title>
        <authorList>
            <person name="Barrera-Redondo J."/>
            <person name="Sanchez-de la Vega G."/>
            <person name="Aguirre-Liguori J.A."/>
            <person name="Castellanos-Morales G."/>
            <person name="Gutierrez-Guerrero Y.T."/>
            <person name="Aguirre-Dugua X."/>
            <person name="Aguirre-Planter E."/>
            <person name="Tenaillon M.I."/>
            <person name="Lira-Saade R."/>
            <person name="Eguiarte L.E."/>
        </authorList>
    </citation>
    <scope>NUCLEOTIDE SEQUENCE [LARGE SCALE GENOMIC DNA]</scope>
    <source>
        <strain evidence="3">JBR-2021</strain>
    </source>
</reference>
<comment type="caution">
    <text evidence="3">The sequence shown here is derived from an EMBL/GenBank/DDBJ whole genome shotgun (WGS) entry which is preliminary data.</text>
</comment>
<keyword evidence="1" id="KW-0472">Membrane</keyword>
<keyword evidence="4" id="KW-1185">Reference proteome</keyword>
<organism evidence="3 4">
    <name type="scientific">Cucurbita argyrosperma subsp. sororia</name>
    <dbReference type="NCBI Taxonomy" id="37648"/>
    <lineage>
        <taxon>Eukaryota</taxon>
        <taxon>Viridiplantae</taxon>
        <taxon>Streptophyta</taxon>
        <taxon>Embryophyta</taxon>
        <taxon>Tracheophyta</taxon>
        <taxon>Spermatophyta</taxon>
        <taxon>Magnoliopsida</taxon>
        <taxon>eudicotyledons</taxon>
        <taxon>Gunneridae</taxon>
        <taxon>Pentapetalae</taxon>
        <taxon>rosids</taxon>
        <taxon>fabids</taxon>
        <taxon>Cucurbitales</taxon>
        <taxon>Cucurbitaceae</taxon>
        <taxon>Cucurbiteae</taxon>
        <taxon>Cucurbita</taxon>
    </lineage>
</organism>
<name>A0AAV6NA86_9ROSI</name>
<keyword evidence="1" id="KW-0812">Transmembrane</keyword>
<accession>A0AAV6NA86</accession>
<feature type="signal peptide" evidence="2">
    <location>
        <begin position="1"/>
        <end position="27"/>
    </location>
</feature>
<evidence type="ECO:0000256" key="1">
    <source>
        <dbReference type="SAM" id="Phobius"/>
    </source>
</evidence>
<evidence type="ECO:0000313" key="4">
    <source>
        <dbReference type="Proteomes" id="UP000685013"/>
    </source>
</evidence>
<protein>
    <submittedName>
        <fullName evidence="3">Uncharacterized protein</fullName>
    </submittedName>
</protein>
<evidence type="ECO:0000313" key="3">
    <source>
        <dbReference type="EMBL" id="KAG6595145.1"/>
    </source>
</evidence>
<feature type="transmembrane region" description="Helical" evidence="1">
    <location>
        <begin position="51"/>
        <end position="69"/>
    </location>
</feature>
<dbReference type="EMBL" id="JAGKQH010000007">
    <property type="protein sequence ID" value="KAG6595145.1"/>
    <property type="molecule type" value="Genomic_DNA"/>
</dbReference>
<gene>
    <name evidence="3" type="ORF">SDJN03_11698</name>
</gene>
<dbReference type="AlphaFoldDB" id="A0AAV6NA86"/>
<proteinExistence type="predicted"/>